<dbReference type="SUPFAM" id="SSF52821">
    <property type="entry name" value="Rhodanese/Cell cycle control phosphatase"/>
    <property type="match status" value="1"/>
</dbReference>
<feature type="domain" description="Rhodanese" evidence="1">
    <location>
        <begin position="83"/>
        <end position="178"/>
    </location>
</feature>
<dbReference type="InterPro" id="IPR001763">
    <property type="entry name" value="Rhodanese-like_dom"/>
</dbReference>
<dbReference type="PROSITE" id="PS50206">
    <property type="entry name" value="RHODANESE_3"/>
    <property type="match status" value="1"/>
</dbReference>
<dbReference type="Gene3D" id="3.40.250.10">
    <property type="entry name" value="Rhodanese-like domain"/>
    <property type="match status" value="1"/>
</dbReference>
<dbReference type="InterPro" id="IPR036873">
    <property type="entry name" value="Rhodanese-like_dom_sf"/>
</dbReference>
<evidence type="ECO:0000313" key="2">
    <source>
        <dbReference type="EMBL" id="KAK4881145.1"/>
    </source>
</evidence>
<dbReference type="Proteomes" id="UP001353858">
    <property type="component" value="Unassembled WGS sequence"/>
</dbReference>
<comment type="caution">
    <text evidence="2">The sequence shown here is derived from an EMBL/GenBank/DDBJ whole genome shotgun (WGS) entry which is preliminary data.</text>
</comment>
<dbReference type="SMART" id="SM00450">
    <property type="entry name" value="RHOD"/>
    <property type="match status" value="1"/>
</dbReference>
<accession>A0AAN7SRQ3</accession>
<evidence type="ECO:0000259" key="1">
    <source>
        <dbReference type="PROSITE" id="PS50206"/>
    </source>
</evidence>
<dbReference type="PANTHER" id="PTHR44086">
    <property type="entry name" value="THIOSULFATE SULFURTRANSFERASE RDL2, MITOCHONDRIAL-RELATED"/>
    <property type="match status" value="1"/>
</dbReference>
<reference evidence="3" key="1">
    <citation type="submission" date="2023-01" db="EMBL/GenBank/DDBJ databases">
        <title>Key to firefly adult light organ development and bioluminescence: homeobox transcription factors regulate luciferase expression and transportation to peroxisome.</title>
        <authorList>
            <person name="Fu X."/>
        </authorList>
    </citation>
    <scope>NUCLEOTIDE SEQUENCE [LARGE SCALE GENOMIC DNA]</scope>
</reference>
<dbReference type="EMBL" id="JARPUR010000002">
    <property type="protein sequence ID" value="KAK4881145.1"/>
    <property type="molecule type" value="Genomic_DNA"/>
</dbReference>
<dbReference type="PANTHER" id="PTHR44086:SF10">
    <property type="entry name" value="THIOSULFATE SULFURTRANSFERASE_RHODANESE-LIKE DOMAIN-CONTAINING PROTEIN 3"/>
    <property type="match status" value="1"/>
</dbReference>
<name>A0AAN7SRQ3_9COLE</name>
<gene>
    <name evidence="2" type="ORF">RN001_004464</name>
</gene>
<dbReference type="Pfam" id="PF00581">
    <property type="entry name" value="Rhodanese"/>
    <property type="match status" value="1"/>
</dbReference>
<organism evidence="2 3">
    <name type="scientific">Aquatica leii</name>
    <dbReference type="NCBI Taxonomy" id="1421715"/>
    <lineage>
        <taxon>Eukaryota</taxon>
        <taxon>Metazoa</taxon>
        <taxon>Ecdysozoa</taxon>
        <taxon>Arthropoda</taxon>
        <taxon>Hexapoda</taxon>
        <taxon>Insecta</taxon>
        <taxon>Pterygota</taxon>
        <taxon>Neoptera</taxon>
        <taxon>Endopterygota</taxon>
        <taxon>Coleoptera</taxon>
        <taxon>Polyphaga</taxon>
        <taxon>Elateriformia</taxon>
        <taxon>Elateroidea</taxon>
        <taxon>Lampyridae</taxon>
        <taxon>Luciolinae</taxon>
        <taxon>Aquatica</taxon>
    </lineage>
</organism>
<evidence type="ECO:0000313" key="3">
    <source>
        <dbReference type="Proteomes" id="UP001353858"/>
    </source>
</evidence>
<sequence>MTSQILRICVRSHSLILNVNSKCLQTAVFSNMHLRKLKRLDRPPLLSTSTVTINTQQSVMMSGQKIKIMYYKEVKSIKDTKCALLVDVREPKELQETGVLPYSVNIPLGQLEHALNKLSNDEFKRLYGRLKPTLDYPLVFSCKSGSRSQKAAEIAQKLGYRNVSNYLGGWNDWAKNMKS</sequence>
<dbReference type="AlphaFoldDB" id="A0AAN7SRQ3"/>
<proteinExistence type="predicted"/>
<protein>
    <recommendedName>
        <fullName evidence="1">Rhodanese domain-containing protein</fullName>
    </recommendedName>
</protein>
<keyword evidence="3" id="KW-1185">Reference proteome</keyword>